<reference evidence="1" key="1">
    <citation type="submission" date="2020-08" db="EMBL/GenBank/DDBJ databases">
        <title>Genome sequencing and assembly of the red palm weevil Rhynchophorus ferrugineus.</title>
        <authorList>
            <person name="Dias G.B."/>
            <person name="Bergman C.M."/>
            <person name="Manee M."/>
        </authorList>
    </citation>
    <scope>NUCLEOTIDE SEQUENCE</scope>
    <source>
        <strain evidence="1">AA-2017</strain>
        <tissue evidence="1">Whole larva</tissue>
    </source>
</reference>
<evidence type="ECO:0000313" key="1">
    <source>
        <dbReference type="EMBL" id="KAF7285075.1"/>
    </source>
</evidence>
<dbReference type="EMBL" id="JAACXV010000061">
    <property type="protein sequence ID" value="KAF7285075.1"/>
    <property type="molecule type" value="Genomic_DNA"/>
</dbReference>
<proteinExistence type="predicted"/>
<name>A0A834MLW1_RHYFE</name>
<evidence type="ECO:0000313" key="2">
    <source>
        <dbReference type="Proteomes" id="UP000625711"/>
    </source>
</evidence>
<keyword evidence="2" id="KW-1185">Reference proteome</keyword>
<accession>A0A834MLW1</accession>
<protein>
    <submittedName>
        <fullName evidence="1">Uncharacterized protein</fullName>
    </submittedName>
</protein>
<dbReference type="Proteomes" id="UP000625711">
    <property type="component" value="Unassembled WGS sequence"/>
</dbReference>
<sequence>MTTTHFVQAAKNRNEIKRNFLRGAFNFNYYSTKARGLIPLGLPTNWSAVVSHGQPSNGSPLLPHTGVGPTAPLDTRPAIFEGKALLLIKREFGSVQRD</sequence>
<gene>
    <name evidence="1" type="ORF">GWI33_011926</name>
</gene>
<dbReference type="AlphaFoldDB" id="A0A834MLW1"/>
<organism evidence="1 2">
    <name type="scientific">Rhynchophorus ferrugineus</name>
    <name type="common">Red palm weevil</name>
    <name type="synonym">Curculio ferrugineus</name>
    <dbReference type="NCBI Taxonomy" id="354439"/>
    <lineage>
        <taxon>Eukaryota</taxon>
        <taxon>Metazoa</taxon>
        <taxon>Ecdysozoa</taxon>
        <taxon>Arthropoda</taxon>
        <taxon>Hexapoda</taxon>
        <taxon>Insecta</taxon>
        <taxon>Pterygota</taxon>
        <taxon>Neoptera</taxon>
        <taxon>Endopterygota</taxon>
        <taxon>Coleoptera</taxon>
        <taxon>Polyphaga</taxon>
        <taxon>Cucujiformia</taxon>
        <taxon>Curculionidae</taxon>
        <taxon>Dryophthorinae</taxon>
        <taxon>Rhynchophorus</taxon>
    </lineage>
</organism>
<comment type="caution">
    <text evidence="1">The sequence shown here is derived from an EMBL/GenBank/DDBJ whole genome shotgun (WGS) entry which is preliminary data.</text>
</comment>